<gene>
    <name evidence="2" type="ORF">MNBD_ACTINO02-1823</name>
</gene>
<accession>A0A3B0TBC9</accession>
<protein>
    <submittedName>
        <fullName evidence="2">Enoyl-CoA hydratase</fullName>
        <ecNumber evidence="2">4.2.1.17</ecNumber>
    </submittedName>
</protein>
<dbReference type="InterPro" id="IPR029045">
    <property type="entry name" value="ClpP/crotonase-like_dom_sf"/>
</dbReference>
<organism evidence="2">
    <name type="scientific">hydrothermal vent metagenome</name>
    <dbReference type="NCBI Taxonomy" id="652676"/>
    <lineage>
        <taxon>unclassified sequences</taxon>
        <taxon>metagenomes</taxon>
        <taxon>ecological metagenomes</taxon>
    </lineage>
</organism>
<dbReference type="SUPFAM" id="SSF52096">
    <property type="entry name" value="ClpP/crotonase"/>
    <property type="match status" value="1"/>
</dbReference>
<keyword evidence="2" id="KW-0456">Lyase</keyword>
<evidence type="ECO:0000313" key="2">
    <source>
        <dbReference type="EMBL" id="VAW09399.1"/>
    </source>
</evidence>
<dbReference type="Gene3D" id="3.90.226.10">
    <property type="entry name" value="2-enoyl-CoA Hydratase, Chain A, domain 1"/>
    <property type="match status" value="1"/>
</dbReference>
<dbReference type="CDD" id="cd06558">
    <property type="entry name" value="crotonase-like"/>
    <property type="match status" value="1"/>
</dbReference>
<dbReference type="AlphaFoldDB" id="A0A3B0TBC9"/>
<keyword evidence="1" id="KW-0443">Lipid metabolism</keyword>
<dbReference type="PANTHER" id="PTHR11941">
    <property type="entry name" value="ENOYL-COA HYDRATASE-RELATED"/>
    <property type="match status" value="1"/>
</dbReference>
<proteinExistence type="predicted"/>
<dbReference type="FunFam" id="3.90.226.10:FF:000049">
    <property type="entry name" value="Enoyl-CoA delta isomerase 3"/>
    <property type="match status" value="1"/>
</dbReference>
<dbReference type="GO" id="GO:0004300">
    <property type="term" value="F:enoyl-CoA hydratase activity"/>
    <property type="evidence" value="ECO:0007669"/>
    <property type="project" value="UniProtKB-EC"/>
</dbReference>
<evidence type="ECO:0000256" key="1">
    <source>
        <dbReference type="ARBA" id="ARBA00023098"/>
    </source>
</evidence>
<name>A0A3B0TBC9_9ZZZZ</name>
<dbReference type="PANTHER" id="PTHR11941:SF75">
    <property type="entry name" value="ENOYL-COA HYDRATASE_ISOMERASE FAMILY PROTEIN"/>
    <property type="match status" value="1"/>
</dbReference>
<dbReference type="GO" id="GO:0004165">
    <property type="term" value="F:delta(3)-delta(2)-enoyl-CoA isomerase activity"/>
    <property type="evidence" value="ECO:0007669"/>
    <property type="project" value="TreeGrafter"/>
</dbReference>
<dbReference type="EMBL" id="UOEK01000572">
    <property type="protein sequence ID" value="VAW09399.1"/>
    <property type="molecule type" value="Genomic_DNA"/>
</dbReference>
<dbReference type="GO" id="GO:0005777">
    <property type="term" value="C:peroxisome"/>
    <property type="evidence" value="ECO:0007669"/>
    <property type="project" value="TreeGrafter"/>
</dbReference>
<dbReference type="InterPro" id="IPR001753">
    <property type="entry name" value="Enoyl-CoA_hydra/iso"/>
</dbReference>
<sequence length="226" mass="24565">MQLDRDENVFVLTMDDGENRFNDRWVADFNTALDTVEAAAAPRALVTTGAGRFYSNGLDLEWLTTTEGLDMRRFVADAEKVLARMLSFPAITVAALNGHTFAAGAMLALAHDFRIMREDRGFFCLPEVDIKIPFTEGMNGLVMQRLPTMTAHRVMVTGGRFAGPEGVELGIVDQAEPEDSVLPAAIKKAAELADKDATTLGAIKQRMYADTIHALENSTGTAPPGM</sequence>
<reference evidence="2" key="1">
    <citation type="submission" date="2018-06" db="EMBL/GenBank/DDBJ databases">
        <authorList>
            <person name="Zhirakovskaya E."/>
        </authorList>
    </citation>
    <scope>NUCLEOTIDE SEQUENCE</scope>
</reference>
<dbReference type="EC" id="4.2.1.17" evidence="2"/>
<dbReference type="GO" id="GO:0006635">
    <property type="term" value="P:fatty acid beta-oxidation"/>
    <property type="evidence" value="ECO:0007669"/>
    <property type="project" value="TreeGrafter"/>
</dbReference>
<dbReference type="Pfam" id="PF00378">
    <property type="entry name" value="ECH_1"/>
    <property type="match status" value="1"/>
</dbReference>